<sequence>MQCSNCERTIAGSPVVSEDQSNTSDVDAKEFCCTECLQKYRLKEVQNQKIQNQEKTEQKPILVNVKQQSSSVQKNVSGTKSVNSEKTPEPQKEKESANEKSKLNRNPKNSTPKHHYEVLGYLDWDFYLKEVGGTVAPFECFKQHREPPSNEFTLKQKLEARDPRNKSSTCIASVVGIMGPRIQLRLDGSDNSNDFWELVDSGSVQPIGTCEKNGEMLQPPLGFRKNPSHWPVFVINTLKETNLHAPESAFKPEPASPASNLFKEGMKLEAVDRKNPRLICPATVGAVKDDQIFVTFDGWQGAFDYWCRYDSRDIFPVGWCQKSSHPLQPPGNKGY</sequence>
<feature type="compositionally biased region" description="Basic and acidic residues" evidence="3">
    <location>
        <begin position="86"/>
        <end position="102"/>
    </location>
</feature>
<feature type="region of interest" description="Disordered" evidence="3">
    <location>
        <begin position="65"/>
        <end position="114"/>
    </location>
</feature>
<dbReference type="PANTHER" id="PTHR12247:SF132">
    <property type="entry name" value="POLYCOMB PROTEIN SCM"/>
    <property type="match status" value="1"/>
</dbReference>
<accession>A0A443RZ09</accession>
<dbReference type="EMBL" id="NCKV01017139">
    <property type="protein sequence ID" value="RWS20508.1"/>
    <property type="molecule type" value="Genomic_DNA"/>
</dbReference>
<evidence type="ECO:0000313" key="5">
    <source>
        <dbReference type="Proteomes" id="UP000288716"/>
    </source>
</evidence>
<dbReference type="PANTHER" id="PTHR12247">
    <property type="entry name" value="POLYCOMB GROUP PROTEIN"/>
    <property type="match status" value="1"/>
</dbReference>
<dbReference type="FunFam" id="2.30.30.140:FF:000028">
    <property type="entry name" value="polycomb protein SCMH1 isoform X1"/>
    <property type="match status" value="1"/>
</dbReference>
<dbReference type="GO" id="GO:0045892">
    <property type="term" value="P:negative regulation of DNA-templated transcription"/>
    <property type="evidence" value="ECO:0007669"/>
    <property type="project" value="TreeGrafter"/>
</dbReference>
<feature type="compositionally biased region" description="Low complexity" evidence="3">
    <location>
        <begin position="65"/>
        <end position="77"/>
    </location>
</feature>
<dbReference type="PROSITE" id="PS51079">
    <property type="entry name" value="MBT"/>
    <property type="match status" value="2"/>
</dbReference>
<name>A0A443RZ09_9ACAR</name>
<reference evidence="4 5" key="1">
    <citation type="journal article" date="2018" name="Gigascience">
        <title>Genomes of trombidid mites reveal novel predicted allergens and laterally-transferred genes associated with secondary metabolism.</title>
        <authorList>
            <person name="Dong X."/>
            <person name="Chaisiri K."/>
            <person name="Xia D."/>
            <person name="Armstrong S.D."/>
            <person name="Fang Y."/>
            <person name="Donnelly M.J."/>
            <person name="Kadowaki T."/>
            <person name="McGarry J.W."/>
            <person name="Darby A.C."/>
            <person name="Makepeace B.L."/>
        </authorList>
    </citation>
    <scope>NUCLEOTIDE SEQUENCE [LARGE SCALE GENOMIC DNA]</scope>
    <source>
        <strain evidence="4">UoL-UT</strain>
    </source>
</reference>
<evidence type="ECO:0000256" key="2">
    <source>
        <dbReference type="PROSITE-ProRule" id="PRU00459"/>
    </source>
</evidence>
<keyword evidence="5" id="KW-1185">Reference proteome</keyword>
<dbReference type="GO" id="GO:0003682">
    <property type="term" value="F:chromatin binding"/>
    <property type="evidence" value="ECO:0007669"/>
    <property type="project" value="TreeGrafter"/>
</dbReference>
<dbReference type="InterPro" id="IPR004092">
    <property type="entry name" value="Mbt"/>
</dbReference>
<dbReference type="STRING" id="299467.A0A443RZ09"/>
<dbReference type="GO" id="GO:0005634">
    <property type="term" value="C:nucleus"/>
    <property type="evidence" value="ECO:0007669"/>
    <property type="project" value="InterPro"/>
</dbReference>
<comment type="caution">
    <text evidence="4">The sequence shown here is derived from an EMBL/GenBank/DDBJ whole genome shotgun (WGS) entry which is preliminary data.</text>
</comment>
<dbReference type="CDD" id="cd20091">
    <property type="entry name" value="MBT_dScm-like_rpt1"/>
    <property type="match status" value="1"/>
</dbReference>
<protein>
    <submittedName>
        <fullName evidence="4">Polycomb protein Scm-like isoform X2</fullName>
    </submittedName>
</protein>
<dbReference type="Pfam" id="PF02820">
    <property type="entry name" value="MBT"/>
    <property type="match status" value="2"/>
</dbReference>
<dbReference type="OrthoDB" id="5912862at2759"/>
<dbReference type="CDD" id="cd20110">
    <property type="entry name" value="MBT_dScm_rpt2"/>
    <property type="match status" value="1"/>
</dbReference>
<dbReference type="AlphaFoldDB" id="A0A443RZ09"/>
<gene>
    <name evidence="4" type="ORF">B4U80_07082</name>
</gene>
<evidence type="ECO:0000256" key="1">
    <source>
        <dbReference type="ARBA" id="ARBA00022737"/>
    </source>
</evidence>
<organism evidence="4 5">
    <name type="scientific">Leptotrombidium deliense</name>
    <dbReference type="NCBI Taxonomy" id="299467"/>
    <lineage>
        <taxon>Eukaryota</taxon>
        <taxon>Metazoa</taxon>
        <taxon>Ecdysozoa</taxon>
        <taxon>Arthropoda</taxon>
        <taxon>Chelicerata</taxon>
        <taxon>Arachnida</taxon>
        <taxon>Acari</taxon>
        <taxon>Acariformes</taxon>
        <taxon>Trombidiformes</taxon>
        <taxon>Prostigmata</taxon>
        <taxon>Anystina</taxon>
        <taxon>Parasitengona</taxon>
        <taxon>Trombiculoidea</taxon>
        <taxon>Trombiculidae</taxon>
        <taxon>Leptotrombidium</taxon>
    </lineage>
</organism>
<evidence type="ECO:0000313" key="4">
    <source>
        <dbReference type="EMBL" id="RWS20508.1"/>
    </source>
</evidence>
<evidence type="ECO:0000256" key="3">
    <source>
        <dbReference type="SAM" id="MobiDB-lite"/>
    </source>
</evidence>
<dbReference type="GO" id="GO:0042393">
    <property type="term" value="F:histone binding"/>
    <property type="evidence" value="ECO:0007669"/>
    <property type="project" value="TreeGrafter"/>
</dbReference>
<dbReference type="SMART" id="SM00561">
    <property type="entry name" value="MBT"/>
    <property type="match status" value="2"/>
</dbReference>
<dbReference type="Proteomes" id="UP000288716">
    <property type="component" value="Unassembled WGS sequence"/>
</dbReference>
<dbReference type="SUPFAM" id="SSF63748">
    <property type="entry name" value="Tudor/PWWP/MBT"/>
    <property type="match status" value="2"/>
</dbReference>
<dbReference type="InterPro" id="IPR050548">
    <property type="entry name" value="PcG_chromatin_remod_factors"/>
</dbReference>
<keyword evidence="1" id="KW-0677">Repeat</keyword>
<proteinExistence type="predicted"/>
<dbReference type="VEuPathDB" id="VectorBase:LDEU011532"/>
<dbReference type="Gene3D" id="2.30.30.140">
    <property type="match status" value="2"/>
</dbReference>
<feature type="repeat" description="MBT" evidence="2">
    <location>
        <begin position="228"/>
        <end position="330"/>
    </location>
</feature>
<feature type="repeat" description="MBT" evidence="2">
    <location>
        <begin position="122"/>
        <end position="220"/>
    </location>
</feature>